<comment type="caution">
    <text evidence="2">The sequence shown here is derived from an EMBL/GenBank/DDBJ whole genome shotgun (WGS) entry which is preliminary data.</text>
</comment>
<evidence type="ECO:0000313" key="2">
    <source>
        <dbReference type="EMBL" id="POF62865.1"/>
    </source>
</evidence>
<dbReference type="Proteomes" id="UP000237344">
    <property type="component" value="Unassembled WGS sequence"/>
</dbReference>
<gene>
    <name evidence="2" type="ORF">KMAL_14750</name>
</gene>
<dbReference type="AlphaFoldDB" id="A0A2S3W1V3"/>
<feature type="region of interest" description="Disordered" evidence="1">
    <location>
        <begin position="1"/>
        <end position="35"/>
    </location>
</feature>
<protein>
    <submittedName>
        <fullName evidence="2">Uncharacterized protein</fullName>
    </submittedName>
</protein>
<accession>A0A2S3W1V3</accession>
<evidence type="ECO:0000313" key="3">
    <source>
        <dbReference type="Proteomes" id="UP000237344"/>
    </source>
</evidence>
<evidence type="ECO:0000256" key="1">
    <source>
        <dbReference type="SAM" id="MobiDB-lite"/>
    </source>
</evidence>
<organism evidence="2 3">
    <name type="scientific">Novacetimonas maltaceti</name>
    <dbReference type="NCBI Taxonomy" id="1203393"/>
    <lineage>
        <taxon>Bacteria</taxon>
        <taxon>Pseudomonadati</taxon>
        <taxon>Pseudomonadota</taxon>
        <taxon>Alphaproteobacteria</taxon>
        <taxon>Acetobacterales</taxon>
        <taxon>Acetobacteraceae</taxon>
        <taxon>Novacetimonas</taxon>
    </lineage>
</organism>
<dbReference type="EMBL" id="POTC01000015">
    <property type="protein sequence ID" value="POF62865.1"/>
    <property type="molecule type" value="Genomic_DNA"/>
</dbReference>
<keyword evidence="3" id="KW-1185">Reference proteome</keyword>
<reference evidence="2 3" key="1">
    <citation type="submission" date="2018-01" db="EMBL/GenBank/DDBJ databases">
        <title>Draft Genome Sequence of Komagataeibacter maltaceti LMG 1529, a Vinegar Producing Acetic Acid Bacterium Isolated from Malt Vinegar Brewery Acetifiers.</title>
        <authorList>
            <person name="Zhang Q."/>
            <person name="Hollensteiner J."/>
            <person name="Poehlein A."/>
            <person name="Daniel R."/>
        </authorList>
    </citation>
    <scope>NUCLEOTIDE SEQUENCE [LARGE SCALE GENOMIC DNA]</scope>
    <source>
        <strain evidence="2 3">LMG 1529</strain>
    </source>
</reference>
<name>A0A2S3W1V3_9PROT</name>
<proteinExistence type="predicted"/>
<sequence length="35" mass="3894">MEAGRRFMNNFSPDMKPSPWGTLKQAPRSVIKASG</sequence>